<dbReference type="InterPro" id="IPR000200">
    <property type="entry name" value="Peptidase_C10"/>
</dbReference>
<dbReference type="SUPFAM" id="SSF54001">
    <property type="entry name" value="Cysteine proteinases"/>
    <property type="match status" value="1"/>
</dbReference>
<keyword evidence="1" id="KW-1133">Transmembrane helix</keyword>
<sequence>MNTQNPAYKKPSNHRIPTHTSHTWLSRTSVTLIFIFICISYGLAQYHGHREELDVIYGKMRPYGITEGRQHWRVTEEYDELSICENTADGMFAIVAKAVYEPYLKSRLLAYSLESAFNGTESAWKKNLISSYREQLRMLQATGKPRISASAGFHIEEQPETKPLTKSRWGQDYPYNNDCPIIIPPSTRTLTGCVATAVSQLMFYHRHPQKGNGQYTGGNENGRTTIDFEKTYPDWNMMQNIYPATLQNAATVQPVAELMGINAKATSSKFKVSGTASDNLAARTVLVNFWRYSPECRFIQSDNIRMLCRLINEDLAEGRPVLVSGGTHSFLCDGYRDGYYHFNLGWRGAANGYYKLLLDDSIEGADSKHHIIDDIVCNIRPDDGKKSHKTINIMIPGTLGKLLTEAEMLDLTGITIRGKLNGTDIALIRRMAGATDGWRKNHVETHCKPGEWTGRLQRIDLSAAEFTRDKTKPYLRLKAEKGSFSYGGKQYDLEKGLSQEEYRKFLKSPISHGQGYRYVEYKSEPCIEFYPTPDGISPMMFFDCQNITEIQLPANTRRISGQAFLWCNSLNTISLPTGVKEVESGAFAQCYLLHEVCVTTIPAETIRNGSPFKSEGRYGEHKNLHHMGVFYGNNIYTCRGFVKNNKTIPDIEYKKTY</sequence>
<dbReference type="Proteomes" id="UP000714420">
    <property type="component" value="Unassembled WGS sequence"/>
</dbReference>
<keyword evidence="1" id="KW-0812">Transmembrane</keyword>
<evidence type="ECO:0000313" key="2">
    <source>
        <dbReference type="EMBL" id="NPD92513.1"/>
    </source>
</evidence>
<reference evidence="2 3" key="1">
    <citation type="submission" date="2020-05" db="EMBL/GenBank/DDBJ databases">
        <title>Distinct polysaccharide utilization as determinants for interspecies competition between intestinal Prevotella spp.</title>
        <authorList>
            <person name="Galvez E.J.C."/>
            <person name="Iljazovic A."/>
            <person name="Strowig T."/>
        </authorList>
    </citation>
    <scope>NUCLEOTIDE SEQUENCE [LARGE SCALE GENOMIC DNA]</scope>
    <source>
        <strain evidence="2 3">PMUR</strain>
    </source>
</reference>
<dbReference type="PRINTS" id="PR00797">
    <property type="entry name" value="STREPTOPAIN"/>
</dbReference>
<dbReference type="EMBL" id="JABKKF010000008">
    <property type="protein sequence ID" value="NPD92513.1"/>
    <property type="molecule type" value="Genomic_DNA"/>
</dbReference>
<name>A0ABX2AMQ9_9BACT</name>
<dbReference type="InterPro" id="IPR032675">
    <property type="entry name" value="LRR_dom_sf"/>
</dbReference>
<keyword evidence="1" id="KW-0472">Membrane</keyword>
<dbReference type="InterPro" id="IPR038765">
    <property type="entry name" value="Papain-like_cys_pep_sf"/>
</dbReference>
<dbReference type="InterPro" id="IPR026906">
    <property type="entry name" value="LRR_5"/>
</dbReference>
<protein>
    <submittedName>
        <fullName evidence="2">Leucine-rich repeat protein</fullName>
    </submittedName>
</protein>
<dbReference type="RefSeq" id="WP_172275845.1">
    <property type="nucleotide sequence ID" value="NZ_CASGMU010000008.1"/>
</dbReference>
<proteinExistence type="predicted"/>
<dbReference type="Gene3D" id="3.80.10.10">
    <property type="entry name" value="Ribonuclease Inhibitor"/>
    <property type="match status" value="1"/>
</dbReference>
<feature type="transmembrane region" description="Helical" evidence="1">
    <location>
        <begin position="24"/>
        <end position="44"/>
    </location>
</feature>
<keyword evidence="3" id="KW-1185">Reference proteome</keyword>
<comment type="caution">
    <text evidence="2">The sequence shown here is derived from an EMBL/GenBank/DDBJ whole genome shotgun (WGS) entry which is preliminary data.</text>
</comment>
<gene>
    <name evidence="2" type="ORF">HPS56_09195</name>
</gene>
<dbReference type="Gene3D" id="3.90.70.50">
    <property type="entry name" value="Peptidase C10, streptopain"/>
    <property type="match status" value="1"/>
</dbReference>
<accession>A0ABX2AMQ9</accession>
<dbReference type="Pfam" id="PF01640">
    <property type="entry name" value="Peptidase_C10"/>
    <property type="match status" value="1"/>
</dbReference>
<evidence type="ECO:0000256" key="1">
    <source>
        <dbReference type="SAM" id="Phobius"/>
    </source>
</evidence>
<dbReference type="InterPro" id="IPR044934">
    <property type="entry name" value="Streptopain_sf"/>
</dbReference>
<dbReference type="Pfam" id="PF13306">
    <property type="entry name" value="LRR_5"/>
    <property type="match status" value="1"/>
</dbReference>
<organism evidence="2 3">
    <name type="scientific">Xylanibacter muris</name>
    <dbReference type="NCBI Taxonomy" id="2736290"/>
    <lineage>
        <taxon>Bacteria</taxon>
        <taxon>Pseudomonadati</taxon>
        <taxon>Bacteroidota</taxon>
        <taxon>Bacteroidia</taxon>
        <taxon>Bacteroidales</taxon>
        <taxon>Prevotellaceae</taxon>
        <taxon>Xylanibacter</taxon>
    </lineage>
</organism>
<evidence type="ECO:0000313" key="3">
    <source>
        <dbReference type="Proteomes" id="UP000714420"/>
    </source>
</evidence>